<evidence type="ECO:0000313" key="2">
    <source>
        <dbReference type="Proteomes" id="UP000321726"/>
    </source>
</evidence>
<dbReference type="EMBL" id="BJXU01000005">
    <property type="protein sequence ID" value="GEN22244.1"/>
    <property type="molecule type" value="Genomic_DNA"/>
</dbReference>
<sequence length="63" mass="7140">MESDIMRAEFVVNDANLHSVLRIYAPARKENLFDDSSIAARCALSSVSHRHCGLRDVQVRDPR</sequence>
<name>A0ABQ0W9A7_9GAMM</name>
<dbReference type="Proteomes" id="UP000321726">
    <property type="component" value="Unassembled WGS sequence"/>
</dbReference>
<protein>
    <submittedName>
        <fullName evidence="1">Uncharacterized protein</fullName>
    </submittedName>
</protein>
<comment type="caution">
    <text evidence="1">The sequence shown here is derived from an EMBL/GenBank/DDBJ whole genome shotgun (WGS) entry which is preliminary data.</text>
</comment>
<gene>
    <name evidence="1" type="ORF">HCU01_01930</name>
</gene>
<keyword evidence="2" id="KW-1185">Reference proteome</keyword>
<proteinExistence type="predicted"/>
<reference evidence="1 2" key="1">
    <citation type="submission" date="2019-07" db="EMBL/GenBank/DDBJ databases">
        <title>Whole genome shotgun sequence of Halomonas cupida NBRC 102219.</title>
        <authorList>
            <person name="Hosoyama A."/>
            <person name="Uohara A."/>
            <person name="Ohji S."/>
            <person name="Ichikawa N."/>
        </authorList>
    </citation>
    <scope>NUCLEOTIDE SEQUENCE [LARGE SCALE GENOMIC DNA]</scope>
    <source>
        <strain evidence="1 2">NBRC 102219</strain>
    </source>
</reference>
<accession>A0ABQ0W9A7</accession>
<evidence type="ECO:0000313" key="1">
    <source>
        <dbReference type="EMBL" id="GEN22244.1"/>
    </source>
</evidence>
<organism evidence="1 2">
    <name type="scientific">Halomonas cupida</name>
    <dbReference type="NCBI Taxonomy" id="44933"/>
    <lineage>
        <taxon>Bacteria</taxon>
        <taxon>Pseudomonadati</taxon>
        <taxon>Pseudomonadota</taxon>
        <taxon>Gammaproteobacteria</taxon>
        <taxon>Oceanospirillales</taxon>
        <taxon>Halomonadaceae</taxon>
        <taxon>Halomonas</taxon>
    </lineage>
</organism>